<dbReference type="OrthoDB" id="10541126at2759"/>
<keyword evidence="1" id="KW-0472">Membrane</keyword>
<sequence>MSSSNIVKCELRTPVIIVAACVVFCVISNAVTAVNPLHNRIIRKVSGPNVLVFVSYGLNSDGALFAMSRWLLV</sequence>
<dbReference type="AlphaFoldDB" id="A0A8X6U5M4"/>
<keyword evidence="3" id="KW-1185">Reference proteome</keyword>
<evidence type="ECO:0000313" key="3">
    <source>
        <dbReference type="Proteomes" id="UP000887013"/>
    </source>
</evidence>
<gene>
    <name evidence="2" type="ORF">NPIL_233731</name>
</gene>
<name>A0A8X6U5M4_NEPPI</name>
<dbReference type="EMBL" id="BMAW01119244">
    <property type="protein sequence ID" value="GFT83701.1"/>
    <property type="molecule type" value="Genomic_DNA"/>
</dbReference>
<dbReference type="Proteomes" id="UP000887013">
    <property type="component" value="Unassembled WGS sequence"/>
</dbReference>
<accession>A0A8X6U5M4</accession>
<evidence type="ECO:0000256" key="1">
    <source>
        <dbReference type="SAM" id="Phobius"/>
    </source>
</evidence>
<protein>
    <submittedName>
        <fullName evidence="2">Uncharacterized protein</fullName>
    </submittedName>
</protein>
<keyword evidence="1" id="KW-0812">Transmembrane</keyword>
<feature type="transmembrane region" description="Helical" evidence="1">
    <location>
        <begin position="15"/>
        <end position="38"/>
    </location>
</feature>
<keyword evidence="1" id="KW-1133">Transmembrane helix</keyword>
<proteinExistence type="predicted"/>
<organism evidence="2 3">
    <name type="scientific">Nephila pilipes</name>
    <name type="common">Giant wood spider</name>
    <name type="synonym">Nephila maculata</name>
    <dbReference type="NCBI Taxonomy" id="299642"/>
    <lineage>
        <taxon>Eukaryota</taxon>
        <taxon>Metazoa</taxon>
        <taxon>Ecdysozoa</taxon>
        <taxon>Arthropoda</taxon>
        <taxon>Chelicerata</taxon>
        <taxon>Arachnida</taxon>
        <taxon>Araneae</taxon>
        <taxon>Araneomorphae</taxon>
        <taxon>Entelegynae</taxon>
        <taxon>Araneoidea</taxon>
        <taxon>Nephilidae</taxon>
        <taxon>Nephila</taxon>
    </lineage>
</organism>
<reference evidence="2" key="1">
    <citation type="submission" date="2020-08" db="EMBL/GenBank/DDBJ databases">
        <title>Multicomponent nature underlies the extraordinary mechanical properties of spider dragline silk.</title>
        <authorList>
            <person name="Kono N."/>
            <person name="Nakamura H."/>
            <person name="Mori M."/>
            <person name="Yoshida Y."/>
            <person name="Ohtoshi R."/>
            <person name="Malay A.D."/>
            <person name="Moran D.A.P."/>
            <person name="Tomita M."/>
            <person name="Numata K."/>
            <person name="Arakawa K."/>
        </authorList>
    </citation>
    <scope>NUCLEOTIDE SEQUENCE</scope>
</reference>
<evidence type="ECO:0000313" key="2">
    <source>
        <dbReference type="EMBL" id="GFT83701.1"/>
    </source>
</evidence>
<feature type="transmembrane region" description="Helical" evidence="1">
    <location>
        <begin position="50"/>
        <end position="72"/>
    </location>
</feature>
<comment type="caution">
    <text evidence="2">The sequence shown here is derived from an EMBL/GenBank/DDBJ whole genome shotgun (WGS) entry which is preliminary data.</text>
</comment>